<dbReference type="AlphaFoldDB" id="A0A1Y2BHB9"/>
<dbReference type="InterPro" id="IPR016181">
    <property type="entry name" value="Acyl_CoA_acyltransferase"/>
</dbReference>
<dbReference type="OrthoDB" id="4080456at2759"/>
<dbReference type="SUPFAM" id="SSF55729">
    <property type="entry name" value="Acyl-CoA N-acyltransferases (Nat)"/>
    <property type="match status" value="1"/>
</dbReference>
<dbReference type="Pfam" id="PF13508">
    <property type="entry name" value="Acetyltransf_7"/>
    <property type="match status" value="1"/>
</dbReference>
<dbReference type="EMBL" id="MCOG01000157">
    <property type="protein sequence ID" value="ORY34181.1"/>
    <property type="molecule type" value="Genomic_DNA"/>
</dbReference>
<organism evidence="3 4">
    <name type="scientific">Neocallimastix californiae</name>
    <dbReference type="NCBI Taxonomy" id="1754190"/>
    <lineage>
        <taxon>Eukaryota</taxon>
        <taxon>Fungi</taxon>
        <taxon>Fungi incertae sedis</taxon>
        <taxon>Chytridiomycota</taxon>
        <taxon>Chytridiomycota incertae sedis</taxon>
        <taxon>Neocallimastigomycetes</taxon>
        <taxon>Neocallimastigales</taxon>
        <taxon>Neocallimastigaceae</taxon>
        <taxon>Neocallimastix</taxon>
    </lineage>
</organism>
<feature type="compositionally biased region" description="Low complexity" evidence="1">
    <location>
        <begin position="276"/>
        <end position="295"/>
    </location>
</feature>
<dbReference type="PROSITE" id="PS51186">
    <property type="entry name" value="GNAT"/>
    <property type="match status" value="1"/>
</dbReference>
<reference evidence="3 4" key="1">
    <citation type="submission" date="2016-08" db="EMBL/GenBank/DDBJ databases">
        <title>A Parts List for Fungal Cellulosomes Revealed by Comparative Genomics.</title>
        <authorList>
            <consortium name="DOE Joint Genome Institute"/>
            <person name="Haitjema C.H."/>
            <person name="Gilmore S.P."/>
            <person name="Henske J.K."/>
            <person name="Solomon K.V."/>
            <person name="De Groot R."/>
            <person name="Kuo A."/>
            <person name="Mondo S.J."/>
            <person name="Salamov A.A."/>
            <person name="Labutti K."/>
            <person name="Zhao Z."/>
            <person name="Chiniquy J."/>
            <person name="Barry K."/>
            <person name="Brewer H.M."/>
            <person name="Purvine S.O."/>
            <person name="Wright A.T."/>
            <person name="Boxma B."/>
            <person name="Van Alen T."/>
            <person name="Hackstein J.H."/>
            <person name="Baker S.E."/>
            <person name="Grigoriev I.V."/>
            <person name="O'Malley M.A."/>
        </authorList>
    </citation>
    <scope>NUCLEOTIDE SEQUENCE [LARGE SCALE GENOMIC DNA]</scope>
    <source>
        <strain evidence="3 4">G1</strain>
    </source>
</reference>
<comment type="caution">
    <text evidence="3">The sequence shown here is derived from an EMBL/GenBank/DDBJ whole genome shotgun (WGS) entry which is preliminary data.</text>
</comment>
<dbReference type="FunFam" id="3.40.630.30:FF:000013">
    <property type="entry name" value="cysteine-rich protein 2-binding protein-like"/>
    <property type="match status" value="1"/>
</dbReference>
<evidence type="ECO:0000313" key="4">
    <source>
        <dbReference type="Proteomes" id="UP000193920"/>
    </source>
</evidence>
<dbReference type="Proteomes" id="UP000193920">
    <property type="component" value="Unassembled WGS sequence"/>
</dbReference>
<dbReference type="GO" id="GO:0016747">
    <property type="term" value="F:acyltransferase activity, transferring groups other than amino-acyl groups"/>
    <property type="evidence" value="ECO:0007669"/>
    <property type="project" value="InterPro"/>
</dbReference>
<gene>
    <name evidence="3" type="ORF">LY90DRAFT_459992</name>
</gene>
<feature type="region of interest" description="Disordered" evidence="1">
    <location>
        <begin position="199"/>
        <end position="225"/>
    </location>
</feature>
<dbReference type="CDD" id="cd04301">
    <property type="entry name" value="NAT_SF"/>
    <property type="match status" value="1"/>
</dbReference>
<accession>A0A1Y2BHB9</accession>
<keyword evidence="4" id="KW-1185">Reference proteome</keyword>
<dbReference type="STRING" id="1754190.A0A1Y2BHB9"/>
<evidence type="ECO:0000259" key="2">
    <source>
        <dbReference type="PROSITE" id="PS51186"/>
    </source>
</evidence>
<feature type="domain" description="N-acetyltransferase" evidence="2">
    <location>
        <begin position="515"/>
        <end position="654"/>
    </location>
</feature>
<sequence length="654" mass="76409">MNIKGKKENNKNTERIINQNNIIKSKDSFNSQLASESTTSSSYTLSSRSISDSLSSKTDITDEFIISSSHNKINNNADLYKYISSINTSSQINENEINSKNILNSKESDIFIYKNEQNKLLNNELQENQKKQFKNNSNDYTIKNKINNQIYFSLQKQKINDLEEKEYSKVRSSNILSHQVNRGKNDTIIDKNQENNINKIKSDNNDYNNNNNSNNLNYNNNKDNKDNNIIFNYTYNENKNNDNQFSISEESSSEMTFELERNSFKHTVDYSESDTDFSSKSSDSFKNSNENNSNKGLSHPIRGGKGKQPRKGKGFYSGSKSVLQTNNTKFDEYQSDYESISDDSFNEDLNENKIKKLKDIPIINLEKENSVMKQLKIHLSSSKIARRIYRKLQIRKIKRTTQTPIFNIDRYMKNYLASKVELSPISNIKFKRYQIISVKKTEYKNSFKYRLFGKSLDYKHSLDIPIISKYTGIKLMPYIYRNYDMKPPKLKLLEDIVTYYNRNNPKWIKPKSSPIDFVHLQKEHVNTVNEMLCQAFWPGINVSEQLMFPDFSIIAMYKHLIIGCAFITPEAYITYIYVRPEWGNSGIGKFMLYYLIQSCIGKDITLHVSANNKAMLLYQKFGFKAEEFNMNFYEKYLPADSIECKNAFLLRLRR</sequence>
<name>A0A1Y2BHB9_9FUNG</name>
<proteinExistence type="predicted"/>
<feature type="region of interest" description="Disordered" evidence="1">
    <location>
        <begin position="269"/>
        <end position="320"/>
    </location>
</feature>
<dbReference type="InterPro" id="IPR000182">
    <property type="entry name" value="GNAT_dom"/>
</dbReference>
<feature type="compositionally biased region" description="Basic residues" evidence="1">
    <location>
        <begin position="302"/>
        <end position="313"/>
    </location>
</feature>
<evidence type="ECO:0000256" key="1">
    <source>
        <dbReference type="SAM" id="MobiDB-lite"/>
    </source>
</evidence>
<dbReference type="Gene3D" id="3.40.630.30">
    <property type="match status" value="1"/>
</dbReference>
<evidence type="ECO:0000313" key="3">
    <source>
        <dbReference type="EMBL" id="ORY34181.1"/>
    </source>
</evidence>
<protein>
    <recommendedName>
        <fullName evidence="2">N-acetyltransferase domain-containing protein</fullName>
    </recommendedName>
</protein>